<dbReference type="PANTHER" id="PTHR22950">
    <property type="entry name" value="AMINO ACID TRANSPORTER"/>
    <property type="match status" value="1"/>
</dbReference>
<keyword evidence="5 7" id="KW-0472">Membrane</keyword>
<dbReference type="EMBL" id="LT553633">
    <property type="protein sequence ID" value="SAM02003.1"/>
    <property type="molecule type" value="Genomic_DNA"/>
</dbReference>
<feature type="region of interest" description="Disordered" evidence="6">
    <location>
        <begin position="84"/>
        <end position="112"/>
    </location>
</feature>
<evidence type="ECO:0000256" key="1">
    <source>
        <dbReference type="ARBA" id="ARBA00004141"/>
    </source>
</evidence>
<protein>
    <recommendedName>
        <fullName evidence="8">Amino acid transporter transmembrane domain-containing protein</fullName>
    </recommendedName>
</protein>
<evidence type="ECO:0000256" key="3">
    <source>
        <dbReference type="ARBA" id="ARBA00022692"/>
    </source>
</evidence>
<dbReference type="InParanoid" id="A0A163JU43"/>
<feature type="transmembrane region" description="Helical" evidence="7">
    <location>
        <begin position="350"/>
        <end position="370"/>
    </location>
</feature>
<feature type="transmembrane region" description="Helical" evidence="7">
    <location>
        <begin position="540"/>
        <end position="564"/>
    </location>
</feature>
<keyword evidence="3 7" id="KW-0812">Transmembrane</keyword>
<evidence type="ECO:0000313" key="10">
    <source>
        <dbReference type="Proteomes" id="UP000078561"/>
    </source>
</evidence>
<feature type="region of interest" description="Disordered" evidence="6">
    <location>
        <begin position="25"/>
        <end position="57"/>
    </location>
</feature>
<feature type="transmembrane region" description="Helical" evidence="7">
    <location>
        <begin position="416"/>
        <end position="435"/>
    </location>
</feature>
<dbReference type="STRING" id="4829.A0A163JU43"/>
<evidence type="ECO:0000259" key="8">
    <source>
        <dbReference type="Pfam" id="PF01490"/>
    </source>
</evidence>
<keyword evidence="4 7" id="KW-1133">Transmembrane helix</keyword>
<proteinExistence type="inferred from homology"/>
<feature type="transmembrane region" description="Helical" evidence="7">
    <location>
        <begin position="279"/>
        <end position="298"/>
    </location>
</feature>
<dbReference type="GO" id="GO:0015179">
    <property type="term" value="F:L-amino acid transmembrane transporter activity"/>
    <property type="evidence" value="ECO:0007669"/>
    <property type="project" value="TreeGrafter"/>
</dbReference>
<dbReference type="Pfam" id="PF01490">
    <property type="entry name" value="Aa_trans"/>
    <property type="match status" value="1"/>
</dbReference>
<dbReference type="Proteomes" id="UP000078561">
    <property type="component" value="Unassembled WGS sequence"/>
</dbReference>
<dbReference type="PANTHER" id="PTHR22950:SF666">
    <property type="entry name" value="VACUOLAR AMINO ACID TRANSPORTER 4"/>
    <property type="match status" value="1"/>
</dbReference>
<feature type="transmembrane region" description="Helical" evidence="7">
    <location>
        <begin position="609"/>
        <end position="629"/>
    </location>
</feature>
<evidence type="ECO:0000256" key="5">
    <source>
        <dbReference type="ARBA" id="ARBA00023136"/>
    </source>
</evidence>
<feature type="domain" description="Amino acid transporter transmembrane" evidence="8">
    <location>
        <begin position="271"/>
        <end position="662"/>
    </location>
</feature>
<evidence type="ECO:0000256" key="7">
    <source>
        <dbReference type="SAM" id="Phobius"/>
    </source>
</evidence>
<feature type="transmembrane region" description="Helical" evidence="7">
    <location>
        <begin position="641"/>
        <end position="660"/>
    </location>
</feature>
<reference evidence="9" key="1">
    <citation type="submission" date="2016-04" db="EMBL/GenBank/DDBJ databases">
        <authorList>
            <person name="Evans L.H."/>
            <person name="Alamgir A."/>
            <person name="Owens N."/>
            <person name="Weber N.D."/>
            <person name="Virtaneva K."/>
            <person name="Barbian K."/>
            <person name="Babar A."/>
            <person name="Rosenke K."/>
        </authorList>
    </citation>
    <scope>NUCLEOTIDE SEQUENCE [LARGE SCALE GENOMIC DNA]</scope>
    <source>
        <strain evidence="9">CBS 101.48</strain>
    </source>
</reference>
<sequence>MSTPSDVIPDDTIADIVQQHLVGNVSPATDEPDHRHQQQQQNDHSTTETAPMPTTDDIPVPYHLVGTAVTHDIYTHANHLIQQQQQQQLQRSKSTSDLRTKGGSLVHGESSDDALDSAVAFEHLDKPGGFRRFHIHQQKLQQQQGSRHSGDTDTVGSHSPTVSAFDELFRPTSAASHTYTDLYQPSSLARNSRIPPKPTRHFLEYLALTSLVGHFAGEDLSDSDQEEQERPDDEEHGEQTPLLSAGRRRYPNKAERRKLRRQQSQHDTTKHKTNVLKTVFLLFKAFIGSGILFLPKAFSNGGLAVAVAVIWLMGCISLYCFLLLLDCKKSIAGSYGDIGEATYGPWMRRIVLFSIAISQLGFVCGGTIFILENIIQAVKGLCGVALNPNWLLLAVCVLLMPLVLIRNIAKLSPTALLSDVLIITGLLVLVVYDMIQLFVINPSPTSSSPTPGPNMIWVFNPAHFSVFVGTAVYSFEGIGLIIPIRDAMENPEKFPMVLTGTMGMVAGTLCLIGTLGYMAFGSNVATVALLNLPSGPLPNTVQLGYAVAVQLSNVLALFPTIRIVEQALFGNRTGKYNSKIKWEKNGVRFAVVTVTGMVAYFGANDLDKFISLIGSVCCCPLSLIFPPLFHLKLPTTTGISRWVDVLLVSFGLGVMSFTLYNTSKQWGSSI</sequence>
<feature type="region of interest" description="Disordered" evidence="6">
    <location>
        <begin position="220"/>
        <end position="269"/>
    </location>
</feature>
<keyword evidence="10" id="KW-1185">Reference proteome</keyword>
<feature type="transmembrane region" description="Helical" evidence="7">
    <location>
        <begin position="304"/>
        <end position="325"/>
    </location>
</feature>
<dbReference type="AlphaFoldDB" id="A0A163JU43"/>
<evidence type="ECO:0000256" key="6">
    <source>
        <dbReference type="SAM" id="MobiDB-lite"/>
    </source>
</evidence>
<evidence type="ECO:0000256" key="2">
    <source>
        <dbReference type="ARBA" id="ARBA00008066"/>
    </source>
</evidence>
<feature type="compositionally biased region" description="Acidic residues" evidence="6">
    <location>
        <begin position="220"/>
        <end position="236"/>
    </location>
</feature>
<evidence type="ECO:0000256" key="4">
    <source>
        <dbReference type="ARBA" id="ARBA00022989"/>
    </source>
</evidence>
<comment type="similarity">
    <text evidence="2">Belongs to the amino acid/polyamine transporter 2 family.</text>
</comment>
<feature type="transmembrane region" description="Helical" evidence="7">
    <location>
        <begin position="496"/>
        <end position="520"/>
    </location>
</feature>
<dbReference type="OrthoDB" id="1684102at2759"/>
<feature type="transmembrane region" description="Helical" evidence="7">
    <location>
        <begin position="390"/>
        <end position="409"/>
    </location>
</feature>
<organism evidence="9">
    <name type="scientific">Absidia glauca</name>
    <name type="common">Pin mould</name>
    <dbReference type="NCBI Taxonomy" id="4829"/>
    <lineage>
        <taxon>Eukaryota</taxon>
        <taxon>Fungi</taxon>
        <taxon>Fungi incertae sedis</taxon>
        <taxon>Mucoromycota</taxon>
        <taxon>Mucoromycotina</taxon>
        <taxon>Mucoromycetes</taxon>
        <taxon>Mucorales</taxon>
        <taxon>Cunninghamellaceae</taxon>
        <taxon>Absidia</taxon>
    </lineage>
</organism>
<feature type="transmembrane region" description="Helical" evidence="7">
    <location>
        <begin position="585"/>
        <end position="603"/>
    </location>
</feature>
<name>A0A163JU43_ABSGL</name>
<accession>A0A163JU43</accession>
<feature type="compositionally biased region" description="Basic residues" evidence="6">
    <location>
        <begin position="246"/>
        <end position="269"/>
    </location>
</feature>
<dbReference type="InterPro" id="IPR013057">
    <property type="entry name" value="AA_transpt_TM"/>
</dbReference>
<dbReference type="GO" id="GO:0005774">
    <property type="term" value="C:vacuolar membrane"/>
    <property type="evidence" value="ECO:0007669"/>
    <property type="project" value="TreeGrafter"/>
</dbReference>
<gene>
    <name evidence="9" type="primary">ABSGL_07758.1 scaffold 9091</name>
</gene>
<comment type="subcellular location">
    <subcellularLocation>
        <location evidence="1">Membrane</location>
        <topology evidence="1">Multi-pass membrane protein</topology>
    </subcellularLocation>
</comment>
<feature type="transmembrane region" description="Helical" evidence="7">
    <location>
        <begin position="455"/>
        <end position="475"/>
    </location>
</feature>
<feature type="region of interest" description="Disordered" evidence="6">
    <location>
        <begin position="137"/>
        <end position="158"/>
    </location>
</feature>
<evidence type="ECO:0000313" key="9">
    <source>
        <dbReference type="EMBL" id="SAM02003.1"/>
    </source>
</evidence>